<reference evidence="12 13" key="1">
    <citation type="submission" date="2019-03" db="EMBL/GenBank/DDBJ databases">
        <title>San Antonio Military Medical Center submission to MRSN (WRAIR), pending publication.</title>
        <authorList>
            <person name="Blyth D.M."/>
            <person name="Mccarthy S.L."/>
            <person name="Schall S.E."/>
            <person name="Stam J.A."/>
            <person name="Ong A.C."/>
            <person name="Mcgann P.T."/>
        </authorList>
    </citation>
    <scope>NUCLEOTIDE SEQUENCE [LARGE SCALE GENOMIC DNA]</scope>
    <source>
        <strain evidence="12 13">MRSN571793</strain>
    </source>
</reference>
<dbReference type="PANTHER" id="PTHR33446:SF2">
    <property type="entry name" value="PROTEIN TONB"/>
    <property type="match status" value="1"/>
</dbReference>
<evidence type="ECO:0000313" key="13">
    <source>
        <dbReference type="Proteomes" id="UP000297861"/>
    </source>
</evidence>
<dbReference type="GO" id="GO:0031992">
    <property type="term" value="F:energy transducer activity"/>
    <property type="evidence" value="ECO:0007669"/>
    <property type="project" value="InterPro"/>
</dbReference>
<dbReference type="Gene3D" id="3.30.1150.10">
    <property type="match status" value="1"/>
</dbReference>
<comment type="similarity">
    <text evidence="2">Belongs to the TonB family.</text>
</comment>
<dbReference type="PROSITE" id="PS52015">
    <property type="entry name" value="TONB_CTD"/>
    <property type="match status" value="1"/>
</dbReference>
<dbReference type="GO" id="GO:0015031">
    <property type="term" value="P:protein transport"/>
    <property type="evidence" value="ECO:0007669"/>
    <property type="project" value="UniProtKB-KW"/>
</dbReference>
<organism evidence="12 13">
    <name type="scientific">Dysgonomonas capnocytophagoides</name>
    <dbReference type="NCBI Taxonomy" id="45254"/>
    <lineage>
        <taxon>Bacteria</taxon>
        <taxon>Pseudomonadati</taxon>
        <taxon>Bacteroidota</taxon>
        <taxon>Bacteroidia</taxon>
        <taxon>Bacteroidales</taxon>
        <taxon>Dysgonomonadaceae</taxon>
        <taxon>Dysgonomonas</taxon>
    </lineage>
</organism>
<evidence type="ECO:0000259" key="11">
    <source>
        <dbReference type="PROSITE" id="PS52015"/>
    </source>
</evidence>
<evidence type="ECO:0000256" key="1">
    <source>
        <dbReference type="ARBA" id="ARBA00004383"/>
    </source>
</evidence>
<keyword evidence="8 10" id="KW-1133">Transmembrane helix</keyword>
<gene>
    <name evidence="12" type="ORF">E2605_01730</name>
</gene>
<keyword evidence="6 10" id="KW-0812">Transmembrane</keyword>
<evidence type="ECO:0000256" key="6">
    <source>
        <dbReference type="ARBA" id="ARBA00022692"/>
    </source>
</evidence>
<keyword evidence="3" id="KW-0813">Transport</keyword>
<name>A0A4Y8L960_9BACT</name>
<comment type="subcellular location">
    <subcellularLocation>
        <location evidence="1">Cell inner membrane</location>
        <topology evidence="1">Single-pass membrane protein</topology>
        <orientation evidence="1">Periplasmic side</orientation>
    </subcellularLocation>
</comment>
<dbReference type="PANTHER" id="PTHR33446">
    <property type="entry name" value="PROTEIN TONB-RELATED"/>
    <property type="match status" value="1"/>
</dbReference>
<dbReference type="EMBL" id="SOML01000001">
    <property type="protein sequence ID" value="TFD98831.1"/>
    <property type="molecule type" value="Genomic_DNA"/>
</dbReference>
<feature type="transmembrane region" description="Helical" evidence="10">
    <location>
        <begin position="6"/>
        <end position="26"/>
    </location>
</feature>
<dbReference type="GO" id="GO:0030288">
    <property type="term" value="C:outer membrane-bounded periplasmic space"/>
    <property type="evidence" value="ECO:0007669"/>
    <property type="project" value="InterPro"/>
</dbReference>
<dbReference type="NCBIfam" id="TIGR01352">
    <property type="entry name" value="tonB_Cterm"/>
    <property type="match status" value="1"/>
</dbReference>
<dbReference type="OrthoDB" id="9814002at2"/>
<dbReference type="InterPro" id="IPR003538">
    <property type="entry name" value="TonB"/>
</dbReference>
<sequence length="426" mass="48701">MESVYFNYMLKASLSMGVLSMLYFCFLRHDTLNGLRRISLIFILLFSAIFPFIRFNLVAKDSDSLIYQVNLSQIEINPINPNLEKGQAFNYQLIILTILIIGVIFFSLKFLVQLFSVLILIRKSKLKREGSFIFIYVEENITPFSFFNLIFISTDGKAETGSELMIKHEKAHVRQKHSFDVMLAELFCIVFWWNPIVWLLRREIKVNLEYLADKDVLSGGIDATKYQYLLLKTAQNNASIYIINDFNVSQLKKRITMINKQETSKFLSIKYVLILPIVVFLIATNLMADNMSMEAIVANNITSDKSVPKEGESDKDSVYRSVDVMPRFQGGEAALMKFIGDNLKYPESAAKNKIEGRVVIRFTISELGKVSDIRVLRSLDAECDAAAIAVVEAMPDWIPGKQDGKDVSVYYTLPVQYKLQKDTPKE</sequence>
<evidence type="ECO:0000256" key="10">
    <source>
        <dbReference type="SAM" id="Phobius"/>
    </source>
</evidence>
<dbReference type="Proteomes" id="UP000297861">
    <property type="component" value="Unassembled WGS sequence"/>
</dbReference>
<keyword evidence="9 10" id="KW-0472">Membrane</keyword>
<dbReference type="InterPro" id="IPR051045">
    <property type="entry name" value="TonB-dependent_transducer"/>
</dbReference>
<evidence type="ECO:0000256" key="5">
    <source>
        <dbReference type="ARBA" id="ARBA00022519"/>
    </source>
</evidence>
<dbReference type="CDD" id="cd07341">
    <property type="entry name" value="M56_BlaR1_MecR1_like"/>
    <property type="match status" value="1"/>
</dbReference>
<keyword evidence="7" id="KW-0653">Protein transport</keyword>
<evidence type="ECO:0000256" key="7">
    <source>
        <dbReference type="ARBA" id="ARBA00022927"/>
    </source>
</evidence>
<evidence type="ECO:0000313" key="12">
    <source>
        <dbReference type="EMBL" id="TFD98831.1"/>
    </source>
</evidence>
<keyword evidence="5" id="KW-0997">Cell inner membrane</keyword>
<feature type="domain" description="TonB C-terminal" evidence="11">
    <location>
        <begin position="330"/>
        <end position="426"/>
    </location>
</feature>
<comment type="caution">
    <text evidence="12">The sequence shown here is derived from an EMBL/GenBank/DDBJ whole genome shotgun (WGS) entry which is preliminary data.</text>
</comment>
<dbReference type="Pfam" id="PF05569">
    <property type="entry name" value="Peptidase_M56"/>
    <property type="match status" value="1"/>
</dbReference>
<evidence type="ECO:0000256" key="8">
    <source>
        <dbReference type="ARBA" id="ARBA00022989"/>
    </source>
</evidence>
<dbReference type="PRINTS" id="PR01374">
    <property type="entry name" value="TONBPROTEIN"/>
</dbReference>
<evidence type="ECO:0000256" key="2">
    <source>
        <dbReference type="ARBA" id="ARBA00006555"/>
    </source>
</evidence>
<dbReference type="Pfam" id="PF03544">
    <property type="entry name" value="TonB_C"/>
    <property type="match status" value="1"/>
</dbReference>
<proteinExistence type="inferred from homology"/>
<feature type="transmembrane region" description="Helical" evidence="10">
    <location>
        <begin position="38"/>
        <end position="57"/>
    </location>
</feature>
<feature type="transmembrane region" description="Helical" evidence="10">
    <location>
        <begin position="181"/>
        <end position="200"/>
    </location>
</feature>
<accession>A0A4Y8L960</accession>
<dbReference type="GO" id="GO:0098797">
    <property type="term" value="C:plasma membrane protein complex"/>
    <property type="evidence" value="ECO:0007669"/>
    <property type="project" value="TreeGrafter"/>
</dbReference>
<feature type="transmembrane region" description="Helical" evidence="10">
    <location>
        <begin position="267"/>
        <end position="288"/>
    </location>
</feature>
<keyword evidence="4" id="KW-1003">Cell membrane</keyword>
<dbReference type="AlphaFoldDB" id="A0A4Y8L960"/>
<evidence type="ECO:0000256" key="3">
    <source>
        <dbReference type="ARBA" id="ARBA00022448"/>
    </source>
</evidence>
<keyword evidence="13" id="KW-1185">Reference proteome</keyword>
<evidence type="ECO:0000256" key="9">
    <source>
        <dbReference type="ARBA" id="ARBA00023136"/>
    </source>
</evidence>
<dbReference type="GO" id="GO:0055085">
    <property type="term" value="P:transmembrane transport"/>
    <property type="evidence" value="ECO:0007669"/>
    <property type="project" value="InterPro"/>
</dbReference>
<dbReference type="STRING" id="1121485.GCA_000426485_00018"/>
<dbReference type="InterPro" id="IPR037682">
    <property type="entry name" value="TonB_C"/>
</dbReference>
<dbReference type="SUPFAM" id="SSF74653">
    <property type="entry name" value="TolA/TonB C-terminal domain"/>
    <property type="match status" value="1"/>
</dbReference>
<protein>
    <submittedName>
        <fullName evidence="12">M56 family peptidase</fullName>
    </submittedName>
</protein>
<feature type="transmembrane region" description="Helical" evidence="10">
    <location>
        <begin position="133"/>
        <end position="152"/>
    </location>
</feature>
<feature type="transmembrane region" description="Helical" evidence="10">
    <location>
        <begin position="93"/>
        <end position="121"/>
    </location>
</feature>
<dbReference type="RefSeq" id="WP_134435299.1">
    <property type="nucleotide sequence ID" value="NZ_SOML01000001.1"/>
</dbReference>
<dbReference type="InterPro" id="IPR008756">
    <property type="entry name" value="Peptidase_M56"/>
</dbReference>
<dbReference type="GO" id="GO:0015891">
    <property type="term" value="P:siderophore transport"/>
    <property type="evidence" value="ECO:0007669"/>
    <property type="project" value="InterPro"/>
</dbReference>
<dbReference type="InterPro" id="IPR006260">
    <property type="entry name" value="TonB/TolA_C"/>
</dbReference>
<evidence type="ECO:0000256" key="4">
    <source>
        <dbReference type="ARBA" id="ARBA00022475"/>
    </source>
</evidence>